<name>A0AAD4MCV6_9AGAM</name>
<evidence type="ECO:0000313" key="1">
    <source>
        <dbReference type="EMBL" id="KAI0308031.1"/>
    </source>
</evidence>
<evidence type="ECO:0000313" key="2">
    <source>
        <dbReference type="Proteomes" id="UP001203297"/>
    </source>
</evidence>
<sequence length="55" mass="5859">MQVAARCVMGGPTPTWWSARGVLARPSLHVLCASLPILPTTLYIPVSRLLTALDG</sequence>
<organism evidence="1 2">
    <name type="scientific">Multifurca ochricompacta</name>
    <dbReference type="NCBI Taxonomy" id="376703"/>
    <lineage>
        <taxon>Eukaryota</taxon>
        <taxon>Fungi</taxon>
        <taxon>Dikarya</taxon>
        <taxon>Basidiomycota</taxon>
        <taxon>Agaricomycotina</taxon>
        <taxon>Agaricomycetes</taxon>
        <taxon>Russulales</taxon>
        <taxon>Russulaceae</taxon>
        <taxon>Multifurca</taxon>
    </lineage>
</organism>
<protein>
    <submittedName>
        <fullName evidence="1">Uncharacterized protein</fullName>
    </submittedName>
</protein>
<reference evidence="1" key="1">
    <citation type="journal article" date="2022" name="New Phytol.">
        <title>Evolutionary transition to the ectomycorrhizal habit in the genomes of a hyperdiverse lineage of mushroom-forming fungi.</title>
        <authorList>
            <person name="Looney B."/>
            <person name="Miyauchi S."/>
            <person name="Morin E."/>
            <person name="Drula E."/>
            <person name="Courty P.E."/>
            <person name="Kohler A."/>
            <person name="Kuo A."/>
            <person name="LaButti K."/>
            <person name="Pangilinan J."/>
            <person name="Lipzen A."/>
            <person name="Riley R."/>
            <person name="Andreopoulos W."/>
            <person name="He G."/>
            <person name="Johnson J."/>
            <person name="Nolan M."/>
            <person name="Tritt A."/>
            <person name="Barry K.W."/>
            <person name="Grigoriev I.V."/>
            <person name="Nagy L.G."/>
            <person name="Hibbett D."/>
            <person name="Henrissat B."/>
            <person name="Matheny P.B."/>
            <person name="Labbe J."/>
            <person name="Martin F.M."/>
        </authorList>
    </citation>
    <scope>NUCLEOTIDE SEQUENCE</scope>
    <source>
        <strain evidence="1">BPL690</strain>
    </source>
</reference>
<accession>A0AAD4MCV6</accession>
<dbReference type="AlphaFoldDB" id="A0AAD4MCV6"/>
<proteinExistence type="predicted"/>
<dbReference type="Proteomes" id="UP001203297">
    <property type="component" value="Unassembled WGS sequence"/>
</dbReference>
<keyword evidence="2" id="KW-1185">Reference proteome</keyword>
<dbReference type="EMBL" id="WTXG01000001">
    <property type="protein sequence ID" value="KAI0308031.1"/>
    <property type="molecule type" value="Genomic_DNA"/>
</dbReference>
<comment type="caution">
    <text evidence="1">The sequence shown here is derived from an EMBL/GenBank/DDBJ whole genome shotgun (WGS) entry which is preliminary data.</text>
</comment>
<gene>
    <name evidence="1" type="ORF">B0F90DRAFT_1679590</name>
</gene>